<evidence type="ECO:0000313" key="3">
    <source>
        <dbReference type="Proteomes" id="UP000676456"/>
    </source>
</evidence>
<keyword evidence="1" id="KW-0472">Membrane</keyword>
<feature type="transmembrane region" description="Helical" evidence="1">
    <location>
        <begin position="224"/>
        <end position="244"/>
    </location>
</feature>
<dbReference type="EMBL" id="JAGYPN010000001">
    <property type="protein sequence ID" value="MBS4221937.1"/>
    <property type="molecule type" value="Genomic_DNA"/>
</dbReference>
<evidence type="ECO:0000256" key="1">
    <source>
        <dbReference type="SAM" id="Phobius"/>
    </source>
</evidence>
<accession>A0A942Z3Y2</accession>
<dbReference type="RefSeq" id="WP_213096918.1">
    <property type="nucleotide sequence ID" value="NZ_JAGYPH010000001.1"/>
</dbReference>
<comment type="caution">
    <text evidence="2">The sequence shown here is derived from an EMBL/GenBank/DDBJ whole genome shotgun (WGS) entry which is preliminary data.</text>
</comment>
<protein>
    <recommendedName>
        <fullName evidence="4">Glycerophosphoryl diester phosphodiesterase membrane domain-containing protein</fullName>
    </recommendedName>
</protein>
<proteinExistence type="predicted"/>
<evidence type="ECO:0008006" key="4">
    <source>
        <dbReference type="Google" id="ProtNLM"/>
    </source>
</evidence>
<keyword evidence="1" id="KW-0812">Transmembrane</keyword>
<organism evidence="2 3">
    <name type="scientific">Lederbergia citrea</name>
    <dbReference type="NCBI Taxonomy" id="2833581"/>
    <lineage>
        <taxon>Bacteria</taxon>
        <taxon>Bacillati</taxon>
        <taxon>Bacillota</taxon>
        <taxon>Bacilli</taxon>
        <taxon>Bacillales</taxon>
        <taxon>Bacillaceae</taxon>
        <taxon>Lederbergia</taxon>
    </lineage>
</organism>
<feature type="transmembrane region" description="Helical" evidence="1">
    <location>
        <begin position="29"/>
        <end position="50"/>
    </location>
</feature>
<feature type="transmembrane region" description="Helical" evidence="1">
    <location>
        <begin position="256"/>
        <end position="279"/>
    </location>
</feature>
<feature type="transmembrane region" description="Helical" evidence="1">
    <location>
        <begin position="88"/>
        <end position="112"/>
    </location>
</feature>
<feature type="transmembrane region" description="Helical" evidence="1">
    <location>
        <begin position="133"/>
        <end position="166"/>
    </location>
</feature>
<keyword evidence="3" id="KW-1185">Reference proteome</keyword>
<sequence length="307" mass="34048">MDQKFNKPKGFGEILDHTFSLSKNRFKDFFMILLIFMGPVYLVQAIIQLLSGTSFVREVGSGNGWLEQIVSGFNDTATLDTGSLGADLGLILVGFCSVILFPVAEAAVLFAVNHIRKNEEYTIGSVIKQAFSRFWPILGSSILFGLIVFGLIIGPIIIVTLVGIFGSLANPILGIGFAILLFLGFAVGIGYLLTRWSFYFGSVVFEEEFPGLSRSWKLTRNRTWILMGLYIVFFLIVSCISFAMEVTFGLILGNSVLLQIIVNVATIFTTLIFSVGYAIMFFDSKVRHDADDLKEMIEDYNSTQSPR</sequence>
<reference evidence="2 3" key="1">
    <citation type="submission" date="2021-05" db="EMBL/GenBank/DDBJ databases">
        <title>Novel Bacillus species.</title>
        <authorList>
            <person name="Liu G."/>
        </authorList>
    </citation>
    <scope>NUCLEOTIDE SEQUENCE [LARGE SCALE GENOMIC DNA]</scope>
    <source>
        <strain evidence="2 3">FJAT-49682</strain>
    </source>
</reference>
<dbReference type="Proteomes" id="UP000676456">
    <property type="component" value="Unassembled WGS sequence"/>
</dbReference>
<gene>
    <name evidence="2" type="ORF">KHA91_04120</name>
</gene>
<keyword evidence="1" id="KW-1133">Transmembrane helix</keyword>
<dbReference type="AlphaFoldDB" id="A0A942Z3Y2"/>
<evidence type="ECO:0000313" key="2">
    <source>
        <dbReference type="EMBL" id="MBS4221937.1"/>
    </source>
</evidence>
<feature type="transmembrane region" description="Helical" evidence="1">
    <location>
        <begin position="172"/>
        <end position="193"/>
    </location>
</feature>
<name>A0A942Z3Y2_9BACI</name>